<evidence type="ECO:0000256" key="6">
    <source>
        <dbReference type="ARBA" id="ARBA00047899"/>
    </source>
</evidence>
<dbReference type="Gene3D" id="3.30.10.20">
    <property type="match status" value="1"/>
</dbReference>
<dbReference type="SUPFAM" id="SSF56112">
    <property type="entry name" value="Protein kinase-like (PK-like)"/>
    <property type="match status" value="1"/>
</dbReference>
<dbReference type="Pfam" id="PF03793">
    <property type="entry name" value="PASTA"/>
    <property type="match status" value="1"/>
</dbReference>
<feature type="transmembrane region" description="Helical" evidence="10">
    <location>
        <begin position="320"/>
        <end position="342"/>
    </location>
</feature>
<proteinExistence type="predicted"/>
<evidence type="ECO:0000256" key="5">
    <source>
        <dbReference type="ARBA" id="ARBA00022840"/>
    </source>
</evidence>
<dbReference type="GO" id="GO:0005524">
    <property type="term" value="F:ATP binding"/>
    <property type="evidence" value="ECO:0007669"/>
    <property type="project" value="UniProtKB-UniRule"/>
</dbReference>
<keyword evidence="14" id="KW-0723">Serine/threonine-protein kinase</keyword>
<evidence type="ECO:0000313" key="14">
    <source>
        <dbReference type="EMBL" id="EHO39893.1"/>
    </source>
</evidence>
<keyword evidence="15" id="KW-1185">Reference proteome</keyword>
<dbReference type="Proteomes" id="UP000183868">
    <property type="component" value="Chromosome"/>
</dbReference>
<dbReference type="Gene3D" id="1.10.510.10">
    <property type="entry name" value="Transferase(Phosphotransferase) domain 1"/>
    <property type="match status" value="1"/>
</dbReference>
<evidence type="ECO:0000256" key="9">
    <source>
        <dbReference type="SAM" id="MobiDB-lite"/>
    </source>
</evidence>
<feature type="domain" description="PASTA" evidence="12">
    <location>
        <begin position="405"/>
        <end position="471"/>
    </location>
</feature>
<dbReference type="CDD" id="cd14014">
    <property type="entry name" value="STKc_PknB_like"/>
    <property type="match status" value="1"/>
</dbReference>
<dbReference type="EMBL" id="CP018099">
    <property type="protein sequence ID" value="APF19789.1"/>
    <property type="molecule type" value="Genomic_DNA"/>
</dbReference>
<evidence type="ECO:0000256" key="7">
    <source>
        <dbReference type="ARBA" id="ARBA00048679"/>
    </source>
</evidence>
<keyword evidence="5 8" id="KW-0067">ATP-binding</keyword>
<dbReference type="PaxDb" id="880073-Calab_0244"/>
<evidence type="ECO:0000313" key="15">
    <source>
        <dbReference type="Proteomes" id="UP000004671"/>
    </source>
</evidence>
<dbReference type="CDD" id="cd06577">
    <property type="entry name" value="PASTA_pknB"/>
    <property type="match status" value="1"/>
</dbReference>
<dbReference type="STRING" id="880073.Cabys_3041"/>
<keyword evidence="10" id="KW-0472">Membrane</keyword>
<dbReference type="PROSITE" id="PS00107">
    <property type="entry name" value="PROTEIN_KINASE_ATP"/>
    <property type="match status" value="1"/>
</dbReference>
<accession>H1XNV3</accession>
<comment type="catalytic activity">
    <reaction evidence="7">
        <text>L-seryl-[protein] + ATP = O-phospho-L-seryl-[protein] + ADP + H(+)</text>
        <dbReference type="Rhea" id="RHEA:17989"/>
        <dbReference type="Rhea" id="RHEA-COMP:9863"/>
        <dbReference type="Rhea" id="RHEA-COMP:11604"/>
        <dbReference type="ChEBI" id="CHEBI:15378"/>
        <dbReference type="ChEBI" id="CHEBI:29999"/>
        <dbReference type="ChEBI" id="CHEBI:30616"/>
        <dbReference type="ChEBI" id="CHEBI:83421"/>
        <dbReference type="ChEBI" id="CHEBI:456216"/>
        <dbReference type="EC" id="2.7.11.1"/>
    </reaction>
</comment>
<keyword evidence="10" id="KW-1133">Transmembrane helix</keyword>
<dbReference type="InterPro" id="IPR011009">
    <property type="entry name" value="Kinase-like_dom_sf"/>
</dbReference>
<sequence length="686" mass="77811">MERIGKYQKIKTLGSGGMATVYLVRDELTGMKMAMKLLYDHYAEDPHIRKRFLQEARLQLDLNHPNIVRCYNVERVDNKYFILLEYIPGPALSEVIKQRGHGLKLEEIVPVFTQILAGMDYAHQKGVIHRDIKPMNILLSEYSGYFHGYEVAKISDFGIAKALDQEGHTRTGAQLGSPYFMSPEQIQNAAGVDHRSDIYSLGVLLYQLATGKLPYHPTDNPIKLMEEIVKEPIIDPRTFNKDIPNWLVDVINKATDKDPEKRFQTCSQFSNLIFAHFTQAQQPTKNSRVTVQKKTPVVSERPKKKPTKSRSNIDNRQSNWLPLVLGVVVAVFLLAGVIFWQFNSRTSLDKYIGEPVEQVQQELINKGHEVITEYVYRENIPHDQVFNLEFTDHSKSAVRLWVSKGPKYLYLPDLIGADVFAAINYLKKQGLKVNLKKVKNRSNAMGAVLKTVPPAKTLCKNGDEVTLVASYNAAAPLKDEIKFSPNAIKYLKKNNLLISNTLLEQTFSGAESDYKTFTELNTDMMTVAIENDRLIINKKQSKGAMAYYFPVDLNGATSGIIARLDLARDFPASRNENLGLSVKYEDDFLYTSLLDMINHKLSIALLQNKKTFKWKEYPMSFSQFKNKNILIVEVIALNDEIVLLINGEMQNKTKLPLNRALKQIGLLLPEKAGSILLDNLIIDGLI</sequence>
<dbReference type="eggNOG" id="COG0515">
    <property type="taxonomic scope" value="Bacteria"/>
</dbReference>
<evidence type="ECO:0000256" key="3">
    <source>
        <dbReference type="ARBA" id="ARBA00022741"/>
    </source>
</evidence>
<dbReference type="OrthoDB" id="9813021at2"/>
<dbReference type="SMART" id="SM00220">
    <property type="entry name" value="S_TKc"/>
    <property type="match status" value="1"/>
</dbReference>
<name>H1XNV3_CALAY</name>
<dbReference type="InterPro" id="IPR008271">
    <property type="entry name" value="Ser/Thr_kinase_AS"/>
</dbReference>
<dbReference type="EMBL" id="CM001402">
    <property type="protein sequence ID" value="EHO39893.1"/>
    <property type="molecule type" value="Genomic_DNA"/>
</dbReference>
<gene>
    <name evidence="13" type="ORF">Cabys_3041</name>
    <name evidence="14" type="ORF">Calab_0244</name>
</gene>
<dbReference type="KEGG" id="caby:Cabys_3041"/>
<feature type="region of interest" description="Disordered" evidence="9">
    <location>
        <begin position="285"/>
        <end position="313"/>
    </location>
</feature>
<dbReference type="GO" id="GO:0004674">
    <property type="term" value="F:protein serine/threonine kinase activity"/>
    <property type="evidence" value="ECO:0007669"/>
    <property type="project" value="UniProtKB-KW"/>
</dbReference>
<feature type="domain" description="Protein kinase" evidence="11">
    <location>
        <begin position="7"/>
        <end position="274"/>
    </location>
</feature>
<dbReference type="RefSeq" id="WP_006926792.1">
    <property type="nucleotide sequence ID" value="NZ_CM001402.1"/>
</dbReference>
<evidence type="ECO:0000256" key="10">
    <source>
        <dbReference type="SAM" id="Phobius"/>
    </source>
</evidence>
<dbReference type="Pfam" id="PF00069">
    <property type="entry name" value="Pkinase"/>
    <property type="match status" value="1"/>
</dbReference>
<dbReference type="AlphaFoldDB" id="H1XNV3"/>
<dbReference type="PANTHER" id="PTHR43289">
    <property type="entry name" value="MITOGEN-ACTIVATED PROTEIN KINASE KINASE KINASE 20-RELATED"/>
    <property type="match status" value="1"/>
</dbReference>
<keyword evidence="3 8" id="KW-0547">Nucleotide-binding</keyword>
<comment type="catalytic activity">
    <reaction evidence="6">
        <text>L-threonyl-[protein] + ATP = O-phospho-L-threonyl-[protein] + ADP + H(+)</text>
        <dbReference type="Rhea" id="RHEA:46608"/>
        <dbReference type="Rhea" id="RHEA-COMP:11060"/>
        <dbReference type="Rhea" id="RHEA-COMP:11605"/>
        <dbReference type="ChEBI" id="CHEBI:15378"/>
        <dbReference type="ChEBI" id="CHEBI:30013"/>
        <dbReference type="ChEBI" id="CHEBI:30616"/>
        <dbReference type="ChEBI" id="CHEBI:61977"/>
        <dbReference type="ChEBI" id="CHEBI:456216"/>
        <dbReference type="EC" id="2.7.11.1"/>
    </reaction>
</comment>
<dbReference type="PANTHER" id="PTHR43289:SF6">
    <property type="entry name" value="SERINE_THREONINE-PROTEIN KINASE NEKL-3"/>
    <property type="match status" value="1"/>
</dbReference>
<evidence type="ECO:0000259" key="11">
    <source>
        <dbReference type="PROSITE" id="PS50011"/>
    </source>
</evidence>
<organism evidence="14 15">
    <name type="scientific">Caldithrix abyssi DSM 13497</name>
    <dbReference type="NCBI Taxonomy" id="880073"/>
    <lineage>
        <taxon>Bacteria</taxon>
        <taxon>Pseudomonadati</taxon>
        <taxon>Calditrichota</taxon>
        <taxon>Calditrichia</taxon>
        <taxon>Calditrichales</taxon>
        <taxon>Calditrichaceae</taxon>
        <taxon>Caldithrix</taxon>
    </lineage>
</organism>
<reference evidence="13 16" key="2">
    <citation type="submission" date="2016-11" db="EMBL/GenBank/DDBJ databases">
        <title>Genomic analysis of Caldithrix abyssi and proposal of a novel bacterial phylum Caldithrichaeota.</title>
        <authorList>
            <person name="Kublanov I."/>
            <person name="Sigalova O."/>
            <person name="Gavrilov S."/>
            <person name="Lebedinsky A."/>
            <person name="Ivanova N."/>
            <person name="Daum C."/>
            <person name="Reddy T."/>
            <person name="Klenk H.P."/>
            <person name="Goker M."/>
            <person name="Reva O."/>
            <person name="Miroshnichenko M."/>
            <person name="Kyprides N."/>
            <person name="Woyke T."/>
            <person name="Gelfand M."/>
        </authorList>
    </citation>
    <scope>NUCLEOTIDE SEQUENCE [LARGE SCALE GENOMIC DNA]</scope>
    <source>
        <strain evidence="13 16">LF13</strain>
    </source>
</reference>
<feature type="binding site" evidence="8">
    <location>
        <position position="36"/>
    </location>
    <ligand>
        <name>ATP</name>
        <dbReference type="ChEBI" id="CHEBI:30616"/>
    </ligand>
</feature>
<keyword evidence="2" id="KW-0677">Repeat</keyword>
<keyword evidence="4 14" id="KW-0418">Kinase</keyword>
<evidence type="ECO:0000313" key="13">
    <source>
        <dbReference type="EMBL" id="APF19789.1"/>
    </source>
</evidence>
<dbReference type="HOGENOM" id="CLU_401000_0_0_0"/>
<dbReference type="InterPro" id="IPR017441">
    <property type="entry name" value="Protein_kinase_ATP_BS"/>
</dbReference>
<evidence type="ECO:0000256" key="8">
    <source>
        <dbReference type="PROSITE-ProRule" id="PRU10141"/>
    </source>
</evidence>
<evidence type="ECO:0000256" key="4">
    <source>
        <dbReference type="ARBA" id="ARBA00022777"/>
    </source>
</evidence>
<protein>
    <submittedName>
        <fullName evidence="13 14">Serine/threonine protein kinase</fullName>
    </submittedName>
</protein>
<dbReference type="PROSITE" id="PS51178">
    <property type="entry name" value="PASTA"/>
    <property type="match status" value="1"/>
</dbReference>
<dbReference type="PROSITE" id="PS00108">
    <property type="entry name" value="PROTEIN_KINASE_ST"/>
    <property type="match status" value="1"/>
</dbReference>
<evidence type="ECO:0000256" key="2">
    <source>
        <dbReference type="ARBA" id="ARBA00022737"/>
    </source>
</evidence>
<keyword evidence="1" id="KW-0808">Transferase</keyword>
<evidence type="ECO:0000259" key="12">
    <source>
        <dbReference type="PROSITE" id="PS51178"/>
    </source>
</evidence>
<dbReference type="PROSITE" id="PS50011">
    <property type="entry name" value="PROTEIN_KINASE_DOM"/>
    <property type="match status" value="1"/>
</dbReference>
<reference evidence="14 15" key="1">
    <citation type="submission" date="2011-09" db="EMBL/GenBank/DDBJ databases">
        <title>The permanent draft genome of Caldithrix abyssi DSM 13497.</title>
        <authorList>
            <consortium name="US DOE Joint Genome Institute (JGI-PGF)"/>
            <person name="Lucas S."/>
            <person name="Han J."/>
            <person name="Lapidus A."/>
            <person name="Bruce D."/>
            <person name="Goodwin L."/>
            <person name="Pitluck S."/>
            <person name="Peters L."/>
            <person name="Kyrpides N."/>
            <person name="Mavromatis K."/>
            <person name="Ivanova N."/>
            <person name="Mikhailova N."/>
            <person name="Chertkov O."/>
            <person name="Detter J.C."/>
            <person name="Tapia R."/>
            <person name="Han C."/>
            <person name="Land M."/>
            <person name="Hauser L."/>
            <person name="Markowitz V."/>
            <person name="Cheng J.-F."/>
            <person name="Hugenholtz P."/>
            <person name="Woyke T."/>
            <person name="Wu D."/>
            <person name="Spring S."/>
            <person name="Brambilla E."/>
            <person name="Klenk H.-P."/>
            <person name="Eisen J.A."/>
        </authorList>
    </citation>
    <scope>NUCLEOTIDE SEQUENCE [LARGE SCALE GENOMIC DNA]</scope>
    <source>
        <strain evidence="14 15">DSM 13497</strain>
    </source>
</reference>
<dbReference type="Proteomes" id="UP000004671">
    <property type="component" value="Chromosome"/>
</dbReference>
<dbReference type="InterPro" id="IPR000719">
    <property type="entry name" value="Prot_kinase_dom"/>
</dbReference>
<keyword evidence="10" id="KW-0812">Transmembrane</keyword>
<dbReference type="InParanoid" id="H1XNV3"/>
<evidence type="ECO:0000313" key="16">
    <source>
        <dbReference type="Proteomes" id="UP000183868"/>
    </source>
</evidence>
<dbReference type="InterPro" id="IPR005543">
    <property type="entry name" value="PASTA_dom"/>
</dbReference>
<evidence type="ECO:0000256" key="1">
    <source>
        <dbReference type="ARBA" id="ARBA00022679"/>
    </source>
</evidence>